<name>A0A1B9H338_9TREE</name>
<evidence type="ECO:0000256" key="1">
    <source>
        <dbReference type="SAM" id="MobiDB-lite"/>
    </source>
</evidence>
<reference evidence="3" key="2">
    <citation type="submission" date="2013-12" db="EMBL/GenBank/DDBJ databases">
        <title>Evolution of pathogenesis and genome organization in the Tremellales.</title>
        <authorList>
            <person name="Cuomo C."/>
            <person name="Litvintseva A."/>
            <person name="Heitman J."/>
            <person name="Chen Y."/>
            <person name="Sun S."/>
            <person name="Springer D."/>
            <person name="Dromer F."/>
            <person name="Young S."/>
            <person name="Zeng Q."/>
            <person name="Chapman S."/>
            <person name="Gujja S."/>
            <person name="Saif S."/>
            <person name="Birren B."/>
        </authorList>
    </citation>
    <scope>NUCLEOTIDE SEQUENCE [LARGE SCALE GENOMIC DNA]</scope>
    <source>
        <strain evidence="3">BCC8398</strain>
    </source>
</reference>
<sequence>MSYYGQQPNQPPPGQWGPPAPGAPGGPPPGQWDPNQQAPPGMHNQYIPQNNMNPYQQSYDQSQQPPEQQDRGMGSNAACCGLGACCACCLSCCACCEICDALF</sequence>
<protein>
    <submittedName>
        <fullName evidence="2">Uncharacterized protein</fullName>
    </submittedName>
</protein>
<evidence type="ECO:0000313" key="2">
    <source>
        <dbReference type="EMBL" id="OCF37682.1"/>
    </source>
</evidence>
<feature type="compositionally biased region" description="Pro residues" evidence="1">
    <location>
        <begin position="9"/>
        <end position="31"/>
    </location>
</feature>
<dbReference type="AlphaFoldDB" id="A0A1B9H338"/>
<accession>A0A1B9H338</accession>
<keyword evidence="3" id="KW-1185">Reference proteome</keyword>
<evidence type="ECO:0000313" key="3">
    <source>
        <dbReference type="Proteomes" id="UP000092666"/>
    </source>
</evidence>
<organism evidence="2 3">
    <name type="scientific">Kwoniella heveanensis BCC8398</name>
    <dbReference type="NCBI Taxonomy" id="1296120"/>
    <lineage>
        <taxon>Eukaryota</taxon>
        <taxon>Fungi</taxon>
        <taxon>Dikarya</taxon>
        <taxon>Basidiomycota</taxon>
        <taxon>Agaricomycotina</taxon>
        <taxon>Tremellomycetes</taxon>
        <taxon>Tremellales</taxon>
        <taxon>Cryptococcaceae</taxon>
        <taxon>Kwoniella</taxon>
    </lineage>
</organism>
<feature type="compositionally biased region" description="Low complexity" evidence="1">
    <location>
        <begin position="55"/>
        <end position="67"/>
    </location>
</feature>
<gene>
    <name evidence="2" type="ORF">I316_00809</name>
</gene>
<dbReference type="EMBL" id="KV700122">
    <property type="protein sequence ID" value="OCF37682.1"/>
    <property type="molecule type" value="Genomic_DNA"/>
</dbReference>
<proteinExistence type="predicted"/>
<reference evidence="2 3" key="1">
    <citation type="submission" date="2013-07" db="EMBL/GenBank/DDBJ databases">
        <title>The Genome Sequence of Cryptococcus heveanensis BCC8398.</title>
        <authorList>
            <consortium name="The Broad Institute Genome Sequencing Platform"/>
            <person name="Cuomo C."/>
            <person name="Litvintseva A."/>
            <person name="Chen Y."/>
            <person name="Heitman J."/>
            <person name="Sun S."/>
            <person name="Springer D."/>
            <person name="Dromer F."/>
            <person name="Young S.K."/>
            <person name="Zeng Q."/>
            <person name="Gargeya S."/>
            <person name="Fitzgerald M."/>
            <person name="Abouelleil A."/>
            <person name="Alvarado L."/>
            <person name="Berlin A.M."/>
            <person name="Chapman S.B."/>
            <person name="Dewar J."/>
            <person name="Goldberg J."/>
            <person name="Griggs A."/>
            <person name="Gujja S."/>
            <person name="Hansen M."/>
            <person name="Howarth C."/>
            <person name="Imamovic A."/>
            <person name="Larimer J."/>
            <person name="McCowan C."/>
            <person name="Murphy C."/>
            <person name="Pearson M."/>
            <person name="Priest M."/>
            <person name="Roberts A."/>
            <person name="Saif S."/>
            <person name="Shea T."/>
            <person name="Sykes S."/>
            <person name="Wortman J."/>
            <person name="Nusbaum C."/>
            <person name="Birren B."/>
        </authorList>
    </citation>
    <scope>NUCLEOTIDE SEQUENCE [LARGE SCALE GENOMIC DNA]</scope>
    <source>
        <strain evidence="2 3">BCC8398</strain>
    </source>
</reference>
<dbReference type="Proteomes" id="UP000092666">
    <property type="component" value="Unassembled WGS sequence"/>
</dbReference>
<feature type="region of interest" description="Disordered" evidence="1">
    <location>
        <begin position="1"/>
        <end position="74"/>
    </location>
</feature>
<dbReference type="STRING" id="1296120.A0A1B9H338"/>